<dbReference type="EMBL" id="FJOG01000007">
    <property type="protein sequence ID" value="CZR56173.1"/>
    <property type="molecule type" value="Genomic_DNA"/>
</dbReference>
<evidence type="ECO:0000259" key="1">
    <source>
        <dbReference type="Pfam" id="PF00646"/>
    </source>
</evidence>
<accession>A0A1L7WTT2</accession>
<gene>
    <name evidence="2" type="ORF">PAC_06061</name>
</gene>
<dbReference type="Proteomes" id="UP000184330">
    <property type="component" value="Unassembled WGS sequence"/>
</dbReference>
<dbReference type="Pfam" id="PF00646">
    <property type="entry name" value="F-box"/>
    <property type="match status" value="1"/>
</dbReference>
<dbReference type="OrthoDB" id="3766406at2759"/>
<name>A0A1L7WTT2_9HELO</name>
<protein>
    <recommendedName>
        <fullName evidence="1">F-box domain-containing protein</fullName>
    </recommendedName>
</protein>
<sequence>MHLESRSIELGHLGLDGSKQIVDAAGSIAAIPFNASPPLSTRPPKLLDLPPEMIDEIASFLPLHAVACLALCNKALQQVVGERHRKCMGVISAKDRAYKEHIWIEQGKYWIPPRNKERDHLLMLLSRSCGAYYECH</sequence>
<dbReference type="AlphaFoldDB" id="A0A1L7WTT2"/>
<dbReference type="InterPro" id="IPR036047">
    <property type="entry name" value="F-box-like_dom_sf"/>
</dbReference>
<keyword evidence="3" id="KW-1185">Reference proteome</keyword>
<feature type="domain" description="F-box" evidence="1">
    <location>
        <begin position="46"/>
        <end position="83"/>
    </location>
</feature>
<proteinExistence type="predicted"/>
<dbReference type="InterPro" id="IPR001810">
    <property type="entry name" value="F-box_dom"/>
</dbReference>
<reference evidence="2 3" key="1">
    <citation type="submission" date="2016-03" db="EMBL/GenBank/DDBJ databases">
        <authorList>
            <person name="Ploux O."/>
        </authorList>
    </citation>
    <scope>NUCLEOTIDE SEQUENCE [LARGE SCALE GENOMIC DNA]</scope>
    <source>
        <strain evidence="2 3">UAMH 11012</strain>
    </source>
</reference>
<dbReference type="SUPFAM" id="SSF81383">
    <property type="entry name" value="F-box domain"/>
    <property type="match status" value="1"/>
</dbReference>
<evidence type="ECO:0000313" key="2">
    <source>
        <dbReference type="EMBL" id="CZR56173.1"/>
    </source>
</evidence>
<evidence type="ECO:0000313" key="3">
    <source>
        <dbReference type="Proteomes" id="UP000184330"/>
    </source>
</evidence>
<organism evidence="2 3">
    <name type="scientific">Phialocephala subalpina</name>
    <dbReference type="NCBI Taxonomy" id="576137"/>
    <lineage>
        <taxon>Eukaryota</taxon>
        <taxon>Fungi</taxon>
        <taxon>Dikarya</taxon>
        <taxon>Ascomycota</taxon>
        <taxon>Pezizomycotina</taxon>
        <taxon>Leotiomycetes</taxon>
        <taxon>Helotiales</taxon>
        <taxon>Mollisiaceae</taxon>
        <taxon>Phialocephala</taxon>
        <taxon>Phialocephala fortinii species complex</taxon>
    </lineage>
</organism>